<gene>
    <name evidence="2" type="ORF">AB6T85_13535</name>
</gene>
<feature type="domain" description="Cyanophage baseplate Pam3 plug gp18" evidence="1">
    <location>
        <begin position="4"/>
        <end position="99"/>
    </location>
</feature>
<accession>A0ABV4E933</accession>
<proteinExistence type="predicted"/>
<name>A0ABV4E933_9GAMM</name>
<comment type="caution">
    <text evidence="2">The sequence shown here is derived from an EMBL/GenBank/DDBJ whole genome shotgun (WGS) entry which is preliminary data.</text>
</comment>
<evidence type="ECO:0000259" key="1">
    <source>
        <dbReference type="Pfam" id="PF22479"/>
    </source>
</evidence>
<dbReference type="Pfam" id="PF22479">
    <property type="entry name" value="Pam3_gp18"/>
    <property type="match status" value="1"/>
</dbReference>
<sequence>MTITEIPLTPDNQLFDISINNSDYKMRIIWRESGWFLDLQNSDGGDIIAGIPLVTGADLVAQYAYLQLGFGLWLFSDSSGNTAPGQYDLGYTAHLCIITEAA</sequence>
<dbReference type="RefSeq" id="WP_253459228.1">
    <property type="nucleotide sequence ID" value="NZ_JBGFFX010000007.1"/>
</dbReference>
<evidence type="ECO:0000313" key="2">
    <source>
        <dbReference type="EMBL" id="MEY8771424.1"/>
    </source>
</evidence>
<dbReference type="EMBL" id="JBGFFX010000007">
    <property type="protein sequence ID" value="MEY8771424.1"/>
    <property type="molecule type" value="Genomic_DNA"/>
</dbReference>
<keyword evidence="3" id="KW-1185">Reference proteome</keyword>
<protein>
    <recommendedName>
        <fullName evidence="1">Cyanophage baseplate Pam3 plug gp18 domain-containing protein</fullName>
    </recommendedName>
</protein>
<dbReference type="Proteomes" id="UP001565243">
    <property type="component" value="Unassembled WGS sequence"/>
</dbReference>
<organism evidence="2 3">
    <name type="scientific">Erwinia aeris</name>
    <dbReference type="NCBI Taxonomy" id="3239803"/>
    <lineage>
        <taxon>Bacteria</taxon>
        <taxon>Pseudomonadati</taxon>
        <taxon>Pseudomonadota</taxon>
        <taxon>Gammaproteobacteria</taxon>
        <taxon>Enterobacterales</taxon>
        <taxon>Erwiniaceae</taxon>
        <taxon>Erwinia</taxon>
    </lineage>
</organism>
<reference evidence="2 3" key="1">
    <citation type="submission" date="2024-07" db="EMBL/GenBank/DDBJ databases">
        <authorList>
            <person name="Hebao G."/>
        </authorList>
    </citation>
    <scope>NUCLEOTIDE SEQUENCE [LARGE SCALE GENOMIC DNA]</scope>
    <source>
        <strain evidence="2 3">ACCC 02193</strain>
    </source>
</reference>
<dbReference type="InterPro" id="IPR054252">
    <property type="entry name" value="Pam3_gp18"/>
</dbReference>
<evidence type="ECO:0000313" key="3">
    <source>
        <dbReference type="Proteomes" id="UP001565243"/>
    </source>
</evidence>